<dbReference type="GO" id="GO:0016740">
    <property type="term" value="F:transferase activity"/>
    <property type="evidence" value="ECO:0007669"/>
    <property type="project" value="UniProtKB-KW"/>
</dbReference>
<comment type="caution">
    <text evidence="1">The sequence shown here is derived from an EMBL/GenBank/DDBJ whole genome shotgun (WGS) entry which is preliminary data.</text>
</comment>
<sequence>MQKQISKVFKNGYNFQKVDVRGKLFFEYVPLEDSWLPLIGKNFMLINYFWGGSGQFKGKERGKLLEQCLAGSKKWMELLMFRGIRKNLL</sequence>
<evidence type="ECO:0000313" key="2">
    <source>
        <dbReference type="Proteomes" id="UP000029643"/>
    </source>
</evidence>
<dbReference type="EMBL" id="BBNU01000021">
    <property type="protein sequence ID" value="GAL82028.1"/>
    <property type="molecule type" value="Genomic_DNA"/>
</dbReference>
<gene>
    <name evidence="1" type="ORF">JCM19274_2739</name>
</gene>
<name>A0A090X0H9_9FLAO</name>
<protein>
    <submittedName>
        <fullName evidence="1">GCN5-related N-acetyltransferase</fullName>
    </submittedName>
</protein>
<keyword evidence="1" id="KW-0808">Transferase</keyword>
<dbReference type="RefSeq" id="WP_052416437.1">
    <property type="nucleotide sequence ID" value="NZ_BBNU01000021.1"/>
</dbReference>
<organism evidence="1 2">
    <name type="scientific">Algibacter lectus</name>
    <dbReference type="NCBI Taxonomy" id="221126"/>
    <lineage>
        <taxon>Bacteria</taxon>
        <taxon>Pseudomonadati</taxon>
        <taxon>Bacteroidota</taxon>
        <taxon>Flavobacteriia</taxon>
        <taxon>Flavobacteriales</taxon>
        <taxon>Flavobacteriaceae</taxon>
        <taxon>Algibacter</taxon>
    </lineage>
</organism>
<dbReference type="Proteomes" id="UP000029643">
    <property type="component" value="Unassembled WGS sequence"/>
</dbReference>
<evidence type="ECO:0000313" key="1">
    <source>
        <dbReference type="EMBL" id="GAL82028.1"/>
    </source>
</evidence>
<dbReference type="AlphaFoldDB" id="A0A090X0H9"/>
<accession>A0A090X0H9</accession>
<reference evidence="1 2" key="1">
    <citation type="journal article" date="2014" name="Genome Announc.">
        <title>Draft Genome Sequences of Marine Flavobacterium Algibacter lectus Strains SS8 and NR4.</title>
        <authorList>
            <person name="Takatani N."/>
            <person name="Nakanishi M."/>
            <person name="Meirelles P."/>
            <person name="Mino S."/>
            <person name="Suda W."/>
            <person name="Oshima K."/>
            <person name="Hattori M."/>
            <person name="Ohkuma M."/>
            <person name="Hosokawa M."/>
            <person name="Miyashita K."/>
            <person name="Thompson F.L."/>
            <person name="Niwa A."/>
            <person name="Sawabe T."/>
            <person name="Sawabe T."/>
        </authorList>
    </citation>
    <scope>NUCLEOTIDE SEQUENCE [LARGE SCALE GENOMIC DNA]</scope>
    <source>
        <strain evidence="2">JCM19274</strain>
    </source>
</reference>
<proteinExistence type="predicted"/>